<reference evidence="2" key="1">
    <citation type="submission" date="2018-03" db="EMBL/GenBank/DDBJ databases">
        <authorList>
            <person name="Guldener U."/>
        </authorList>
    </citation>
    <scope>NUCLEOTIDE SEQUENCE</scope>
</reference>
<dbReference type="InterPro" id="IPR011009">
    <property type="entry name" value="Kinase-like_dom_sf"/>
</dbReference>
<dbReference type="GO" id="GO:0005634">
    <property type="term" value="C:nucleus"/>
    <property type="evidence" value="ECO:0007669"/>
    <property type="project" value="TreeGrafter"/>
</dbReference>
<dbReference type="SUPFAM" id="SSF56112">
    <property type="entry name" value="Protein kinase-like (PK-like)"/>
    <property type="match status" value="1"/>
</dbReference>
<dbReference type="SMART" id="SM00220">
    <property type="entry name" value="S_TKc"/>
    <property type="match status" value="1"/>
</dbReference>
<evidence type="ECO:0000313" key="3">
    <source>
        <dbReference type="Proteomes" id="UP001187682"/>
    </source>
</evidence>
<keyword evidence="3" id="KW-1185">Reference proteome</keyword>
<dbReference type="InterPro" id="IPR008271">
    <property type="entry name" value="Ser/Thr_kinase_AS"/>
</dbReference>
<dbReference type="InterPro" id="IPR000719">
    <property type="entry name" value="Prot_kinase_dom"/>
</dbReference>
<feature type="domain" description="Protein kinase" evidence="1">
    <location>
        <begin position="15"/>
        <end position="266"/>
    </location>
</feature>
<dbReference type="PANTHER" id="PTHR44167">
    <property type="entry name" value="OVARIAN-SPECIFIC SERINE/THREONINE-PROTEIN KINASE LOK-RELATED"/>
    <property type="match status" value="1"/>
</dbReference>
<dbReference type="EMBL" id="ONZQ02000003">
    <property type="protein sequence ID" value="SPN99508.1"/>
    <property type="molecule type" value="Genomic_DNA"/>
</dbReference>
<dbReference type="Proteomes" id="UP001187682">
    <property type="component" value="Unassembled WGS sequence"/>
</dbReference>
<comment type="caution">
    <text evidence="2">The sequence shown here is derived from an EMBL/GenBank/DDBJ whole genome shotgun (WGS) entry which is preliminary data.</text>
</comment>
<dbReference type="GO" id="GO:0044773">
    <property type="term" value="P:mitotic DNA damage checkpoint signaling"/>
    <property type="evidence" value="ECO:0007669"/>
    <property type="project" value="TreeGrafter"/>
</dbReference>
<dbReference type="CDD" id="cd00180">
    <property type="entry name" value="PKc"/>
    <property type="match status" value="1"/>
</dbReference>
<dbReference type="GO" id="GO:0005524">
    <property type="term" value="F:ATP binding"/>
    <property type="evidence" value="ECO:0007669"/>
    <property type="project" value="InterPro"/>
</dbReference>
<dbReference type="PANTHER" id="PTHR44167:SF24">
    <property type="entry name" value="SERINE_THREONINE-PROTEIN KINASE CHK2"/>
    <property type="match status" value="1"/>
</dbReference>
<name>A0AAE8MSW4_9PEZI</name>
<evidence type="ECO:0000259" key="1">
    <source>
        <dbReference type="PROSITE" id="PS50011"/>
    </source>
</evidence>
<evidence type="ECO:0000313" key="2">
    <source>
        <dbReference type="EMBL" id="SPN99508.1"/>
    </source>
</evidence>
<proteinExistence type="predicted"/>
<accession>A0AAE8MSW4</accession>
<dbReference type="AlphaFoldDB" id="A0AAE8MSW4"/>
<organism evidence="2 3">
    <name type="scientific">Cephalotrichum gorgonifer</name>
    <dbReference type="NCBI Taxonomy" id="2041049"/>
    <lineage>
        <taxon>Eukaryota</taxon>
        <taxon>Fungi</taxon>
        <taxon>Dikarya</taxon>
        <taxon>Ascomycota</taxon>
        <taxon>Pezizomycotina</taxon>
        <taxon>Sordariomycetes</taxon>
        <taxon>Hypocreomycetidae</taxon>
        <taxon>Microascales</taxon>
        <taxon>Microascaceae</taxon>
        <taxon>Cephalotrichum</taxon>
    </lineage>
</organism>
<dbReference type="Gene3D" id="1.10.510.10">
    <property type="entry name" value="Transferase(Phosphotransferase) domain 1"/>
    <property type="match status" value="1"/>
</dbReference>
<dbReference type="PROSITE" id="PS50011">
    <property type="entry name" value="PROTEIN_KINASE_DOM"/>
    <property type="match status" value="1"/>
</dbReference>
<sequence>MAHIQHPGMIRRSDIHYGEKIGSGAIGKVFAAIDLRNNAAIAVKVMRRGTEWDDSIRAEIAALKRFNHDFIIPLQGVIYEEAYFRIVMPLRDGSLTDLVDSVGGTLSPQRHTYILNSLLKQGLSALRYIHDLGYCHRDVKPCNFLYYEFNGQYTFQLADFGLVKAAGDRSSRCGTRVYMAPETCRWGRQTGLVDVWGLFVTVAQVLGLIDAEKLENARRVDITAAVARAAAKLPYLADMARVECSDRFSAADMISSLRGVRPEEIFQPVTREPQAVRLAGSQSGELNMLNLWVELLLTMTNKSDIDRAIKIFKRVILCARVLLPAIAGRHSDLALDLLRAIMRSARELLPAMRDRTEVGWEFILEPIMELVGKLLAAVERHARGGVGKWMVLLFRLVAELEPNVCLQQLRSRLAIADDSITVARRRADKWGHRSTHNNGGYSRC</sequence>
<dbReference type="PROSITE" id="PS00108">
    <property type="entry name" value="PROTEIN_KINASE_ST"/>
    <property type="match status" value="1"/>
</dbReference>
<dbReference type="GO" id="GO:0004674">
    <property type="term" value="F:protein serine/threonine kinase activity"/>
    <property type="evidence" value="ECO:0007669"/>
    <property type="project" value="TreeGrafter"/>
</dbReference>
<dbReference type="Pfam" id="PF00069">
    <property type="entry name" value="Pkinase"/>
    <property type="match status" value="1"/>
</dbReference>
<gene>
    <name evidence="2" type="ORF">DNG_02360</name>
</gene>
<protein>
    <recommendedName>
        <fullName evidence="1">Protein kinase domain-containing protein</fullName>
    </recommendedName>
</protein>